<evidence type="ECO:0000313" key="3">
    <source>
        <dbReference type="Proteomes" id="UP000588491"/>
    </source>
</evidence>
<protein>
    <submittedName>
        <fullName evidence="2">Uncharacterized protein</fullName>
    </submittedName>
</protein>
<name>A0A7Y0K9G2_9BACI</name>
<keyword evidence="3" id="KW-1185">Reference proteome</keyword>
<sequence length="392" mass="44491">MQKQKWNDEKIIHVLKHMPSIKDERSAEFIYRTIQTKKKFERKSRRLMPILATIGTIMLLFIISQSFFDSNSINSFNSEKKSAENSVMIKTESAEEAEKKADQNFDIADQQAEMVTSPTSTAIYKEDVGDLELLTYPIPDVNVQVVVPISILVANPNHLSRFDLYVQNVKKVIGVNKQLSGSLPISPELLSYDFSENNIEVNVKQEFSNFGSHSEDFFNTMVQQQLQTIGAKKMEFYTNGKRGAVLGNREETTIEYQPLENRAYFLLNGESDNQPLYVPWEKPYDSIENAFEAMEDDIETHGLTASIPDTIDIDKVSKDENKGQLIVHLSNESNMQEDQKTLHAIESILLTAKEFKYSSVKFENTKVKEVGGLSLTNELAVPLAANKVDIEQ</sequence>
<evidence type="ECO:0000256" key="1">
    <source>
        <dbReference type="SAM" id="Phobius"/>
    </source>
</evidence>
<dbReference type="EMBL" id="JABBPK010000001">
    <property type="protein sequence ID" value="NMO78291.1"/>
    <property type="molecule type" value="Genomic_DNA"/>
</dbReference>
<evidence type="ECO:0000313" key="2">
    <source>
        <dbReference type="EMBL" id="NMO78291.1"/>
    </source>
</evidence>
<feature type="transmembrane region" description="Helical" evidence="1">
    <location>
        <begin position="47"/>
        <end position="68"/>
    </location>
</feature>
<keyword evidence="1" id="KW-1133">Transmembrane helix</keyword>
<keyword evidence="1" id="KW-0472">Membrane</keyword>
<comment type="caution">
    <text evidence="2">The sequence shown here is derived from an EMBL/GenBank/DDBJ whole genome shotgun (WGS) entry which is preliminary data.</text>
</comment>
<reference evidence="2 3" key="1">
    <citation type="submission" date="2020-04" db="EMBL/GenBank/DDBJ databases">
        <title>Bacillus sp. UniB3 isolated from commercial digestive syrup.</title>
        <authorList>
            <person name="Thorat V."/>
            <person name="Kirdat K."/>
            <person name="Tiwarekar B."/>
            <person name="Yadav A."/>
        </authorList>
    </citation>
    <scope>NUCLEOTIDE SEQUENCE [LARGE SCALE GENOMIC DNA]</scope>
    <source>
        <strain evidence="2 3">UniB3</strain>
    </source>
</reference>
<dbReference type="RefSeq" id="WP_101730942.1">
    <property type="nucleotide sequence ID" value="NZ_JABBPK010000001.1"/>
</dbReference>
<keyword evidence="1" id="KW-0812">Transmembrane</keyword>
<dbReference type="AlphaFoldDB" id="A0A7Y0K9G2"/>
<dbReference type="Proteomes" id="UP000588491">
    <property type="component" value="Unassembled WGS sequence"/>
</dbReference>
<accession>A0A7Y0K9G2</accession>
<gene>
    <name evidence="2" type="ORF">HHU08_14995</name>
</gene>
<proteinExistence type="predicted"/>
<organism evidence="2 3">
    <name type="scientific">Niallia alba</name>
    <dbReference type="NCBI Taxonomy" id="2729105"/>
    <lineage>
        <taxon>Bacteria</taxon>
        <taxon>Bacillati</taxon>
        <taxon>Bacillota</taxon>
        <taxon>Bacilli</taxon>
        <taxon>Bacillales</taxon>
        <taxon>Bacillaceae</taxon>
        <taxon>Niallia</taxon>
    </lineage>
</organism>